<dbReference type="PANTHER" id="PTHR31988">
    <property type="entry name" value="ESTERASE, PUTATIVE (DUF303)-RELATED"/>
    <property type="match status" value="1"/>
</dbReference>
<dbReference type="Proteomes" id="UP001530377">
    <property type="component" value="Unassembled WGS sequence"/>
</dbReference>
<gene>
    <name evidence="1" type="ORF">ACHAXA_005761</name>
</gene>
<dbReference type="InterPro" id="IPR036514">
    <property type="entry name" value="SGNH_hydro_sf"/>
</dbReference>
<dbReference type="EMBL" id="JALLPB020000176">
    <property type="protein sequence ID" value="KAL3815913.1"/>
    <property type="molecule type" value="Genomic_DNA"/>
</dbReference>
<accession>A0ABD3RSN1</accession>
<protein>
    <recommendedName>
        <fullName evidence="3">Sialate O-acetylesterase domain-containing protein</fullName>
    </recommendedName>
</protein>
<name>A0ABD3RSN1_9STRA</name>
<proteinExistence type="predicted"/>
<comment type="caution">
    <text evidence="1">The sequence shown here is derived from an EMBL/GenBank/DDBJ whole genome shotgun (WGS) entry which is preliminary data.</text>
</comment>
<keyword evidence="2" id="KW-1185">Reference proteome</keyword>
<evidence type="ECO:0000313" key="1">
    <source>
        <dbReference type="EMBL" id="KAL3815913.1"/>
    </source>
</evidence>
<organism evidence="1 2">
    <name type="scientific">Cyclostephanos tholiformis</name>
    <dbReference type="NCBI Taxonomy" id="382380"/>
    <lineage>
        <taxon>Eukaryota</taxon>
        <taxon>Sar</taxon>
        <taxon>Stramenopiles</taxon>
        <taxon>Ochrophyta</taxon>
        <taxon>Bacillariophyta</taxon>
        <taxon>Coscinodiscophyceae</taxon>
        <taxon>Thalassiosirophycidae</taxon>
        <taxon>Stephanodiscales</taxon>
        <taxon>Stephanodiscaceae</taxon>
        <taxon>Cyclostephanos</taxon>
    </lineage>
</organism>
<dbReference type="SUPFAM" id="SSF52266">
    <property type="entry name" value="SGNH hydrolase"/>
    <property type="match status" value="1"/>
</dbReference>
<dbReference type="InterPro" id="IPR052940">
    <property type="entry name" value="Carb_Esterase_6"/>
</dbReference>
<sequence>MIGPILIIKTAWGDKSLDYDFRSPSSGLFLPPHDAIEAANDAGHYYRLIIAYAREVLSDPGRVCPAYDPNVGHVISVFVWFQGWNDMADSKYYPPSSGGTTKSGVRDYARYTDLLASFISDVRNDLNAPDMPFVIGVMGVDGDRTNNDNELAFREAEAAPANLPEFVGNVVAVRTAPFWDDRLGAIDEKKGRVAALARMLERRDPNGPNADGHMTVEDQRRYVADYESELISPEEEALLERGASAPGYHYLGAAKIFAQIGEAFAEALLQMTRASVDQRGRMHSRGLPARRDPPDVLTLNQLRSMNVIDTSKGL</sequence>
<evidence type="ECO:0008006" key="3">
    <source>
        <dbReference type="Google" id="ProtNLM"/>
    </source>
</evidence>
<dbReference type="AlphaFoldDB" id="A0ABD3RSN1"/>
<dbReference type="PANTHER" id="PTHR31988:SF19">
    <property type="entry name" value="9-O-ACETYL-N-ACETYLNEURAMINIC ACID DEACETYLASE-RELATED"/>
    <property type="match status" value="1"/>
</dbReference>
<evidence type="ECO:0000313" key="2">
    <source>
        <dbReference type="Proteomes" id="UP001530377"/>
    </source>
</evidence>
<reference evidence="1 2" key="1">
    <citation type="submission" date="2024-10" db="EMBL/GenBank/DDBJ databases">
        <title>Updated reference genomes for cyclostephanoid diatoms.</title>
        <authorList>
            <person name="Roberts W.R."/>
            <person name="Alverson A.J."/>
        </authorList>
    </citation>
    <scope>NUCLEOTIDE SEQUENCE [LARGE SCALE GENOMIC DNA]</scope>
    <source>
        <strain evidence="1 2">AJA228-03</strain>
    </source>
</reference>
<dbReference type="Gene3D" id="3.40.50.1110">
    <property type="entry name" value="SGNH hydrolase"/>
    <property type="match status" value="1"/>
</dbReference>